<feature type="non-terminal residue" evidence="2">
    <location>
        <position position="411"/>
    </location>
</feature>
<feature type="compositionally biased region" description="Basic and acidic residues" evidence="1">
    <location>
        <begin position="201"/>
        <end position="211"/>
    </location>
</feature>
<protein>
    <submittedName>
        <fullName evidence="2">Uncharacterized protein</fullName>
    </submittedName>
</protein>
<organism evidence="2">
    <name type="scientific">Myxococcus xanthus</name>
    <dbReference type="NCBI Taxonomy" id="34"/>
    <lineage>
        <taxon>Bacteria</taxon>
        <taxon>Pseudomonadati</taxon>
        <taxon>Myxococcota</taxon>
        <taxon>Myxococcia</taxon>
        <taxon>Myxococcales</taxon>
        <taxon>Cystobacterineae</taxon>
        <taxon>Myxococcaceae</taxon>
        <taxon>Myxococcus</taxon>
    </lineage>
</organism>
<feature type="compositionally biased region" description="Basic and acidic residues" evidence="1">
    <location>
        <begin position="146"/>
        <end position="159"/>
    </location>
</feature>
<feature type="region of interest" description="Disordered" evidence="1">
    <location>
        <begin position="71"/>
        <end position="107"/>
    </location>
</feature>
<feature type="compositionally biased region" description="Basic residues" evidence="1">
    <location>
        <begin position="187"/>
        <end position="200"/>
    </location>
</feature>
<feature type="compositionally biased region" description="Basic residues" evidence="1">
    <location>
        <begin position="169"/>
        <end position="178"/>
    </location>
</feature>
<reference evidence="2" key="1">
    <citation type="submission" date="2002-12" db="EMBL/GenBank/DDBJ databases">
        <title>Identification of genes required for adventurous gliding motility in Myxococcus xanthus with the transposable element mariner.</title>
        <authorList>
            <person name="Hartzell P.L."/>
            <person name="Youderian P.A."/>
        </authorList>
    </citation>
    <scope>NUCLEOTIDE SEQUENCE</scope>
</reference>
<feature type="region of interest" description="Disordered" evidence="1">
    <location>
        <begin position="17"/>
        <end position="40"/>
    </location>
</feature>
<feature type="compositionally biased region" description="Polar residues" evidence="1">
    <location>
        <begin position="18"/>
        <end position="32"/>
    </location>
</feature>
<evidence type="ECO:0000313" key="2">
    <source>
        <dbReference type="EMBL" id="AAO22878.1"/>
    </source>
</evidence>
<proteinExistence type="predicted"/>
<name>Q84FD6_MYXXA</name>
<dbReference type="EMBL" id="AY204465">
    <property type="protein sequence ID" value="AAO22878.1"/>
    <property type="molecule type" value="Genomic_DNA"/>
</dbReference>
<accession>Q84FD6</accession>
<evidence type="ECO:0000256" key="1">
    <source>
        <dbReference type="SAM" id="MobiDB-lite"/>
    </source>
</evidence>
<sequence length="411" mass="45812">MRVRSATCWRVTPRASRTCRSSSPLNSASDGMSGTRGRGSRARDAAWDACASAASAVAMAESWAICCASPRGRPGRAPARPGSDGASEVGARTGRDDGGRLGLGRLGGRRYRARTRWNRQVGRSAGFRCRGASHGGGRRRRGQSRHGADRSALRGDRRGGWAAGLSGRGSHRGTAFRHRGADGGGRGGRRHGSRRRRRRIADRSQRADSACRTRRRRGGRGRHRGVAARRRDADLGSRRWSRRAARYRRASWGNRSSCTGRHDARHYRSGLMRRGRLTHRSRSHRTGGLALRLSARGPRATTRNLRLNRRDGNIHRAPQPLRVLQRAGHVCEREPTEKRRPEVRLSRGRRHRLHPRLRRLGPGLPFPIPPRHRGLRVLHRHVSHCSCPPVRPRFGDLRRKVASLIFRAGSG</sequence>
<feature type="region of interest" description="Disordered" evidence="1">
    <location>
        <begin position="124"/>
        <end position="231"/>
    </location>
</feature>
<feature type="compositionally biased region" description="Low complexity" evidence="1">
    <location>
        <begin position="71"/>
        <end position="92"/>
    </location>
</feature>
<dbReference type="AlphaFoldDB" id="Q84FD6"/>
<feature type="compositionally biased region" description="Basic residues" evidence="1">
    <location>
        <begin position="212"/>
        <end position="228"/>
    </location>
</feature>